<evidence type="ECO:0000313" key="13">
    <source>
        <dbReference type="EMBL" id="PZE17712.1"/>
    </source>
</evidence>
<dbReference type="PANTHER" id="PTHR12358">
    <property type="entry name" value="SPHINGOSINE KINASE"/>
    <property type="match status" value="1"/>
</dbReference>
<accession>A0A2W1NQ10</accession>
<sequence>MHSKINILFIINPISGVGKKNLIPKAIAAHLSKEKFDYKIEYTQYPSHGQKIALENKHLYQAIVAIGGDGTVSEIGASLIHSECALGIIPCGSGNGIARHLAIPRKIKKAIEKINAFNVTSIDTGTCNQTPFIGLCGFGFDAHIAEAFEKHTKRGFSTYIKLVSKAYSKYKPHHYQISINDQEVKHNPLLVCIANSSQYGNGFTISPISTMQDGKFELIFIARFPLHAIPKLIKQFFSKQIHHSKYFQSITFETQVKVNITDEKTPSFHIDGDHKQSNTSSFDIQLLPKSLQVLV</sequence>
<dbReference type="Gene3D" id="2.60.200.40">
    <property type="match status" value="1"/>
</dbReference>
<evidence type="ECO:0000256" key="8">
    <source>
        <dbReference type="ARBA" id="ARBA00022842"/>
    </source>
</evidence>
<keyword evidence="11" id="KW-1208">Phospholipid metabolism</keyword>
<dbReference type="Pfam" id="PF00781">
    <property type="entry name" value="DAGK_cat"/>
    <property type="match status" value="1"/>
</dbReference>
<evidence type="ECO:0000259" key="12">
    <source>
        <dbReference type="PROSITE" id="PS50146"/>
    </source>
</evidence>
<dbReference type="PROSITE" id="PS50146">
    <property type="entry name" value="DAGK"/>
    <property type="match status" value="1"/>
</dbReference>
<dbReference type="AlphaFoldDB" id="A0A2W1NQ10"/>
<dbReference type="GO" id="GO:0005886">
    <property type="term" value="C:plasma membrane"/>
    <property type="evidence" value="ECO:0007669"/>
    <property type="project" value="TreeGrafter"/>
</dbReference>
<dbReference type="InterPro" id="IPR001206">
    <property type="entry name" value="Diacylglycerol_kinase_cat_dom"/>
</dbReference>
<dbReference type="SUPFAM" id="SSF111331">
    <property type="entry name" value="NAD kinase/diacylglycerol kinase-like"/>
    <property type="match status" value="1"/>
</dbReference>
<dbReference type="InterPro" id="IPR017438">
    <property type="entry name" value="ATP-NAD_kinase_N"/>
</dbReference>
<dbReference type="InterPro" id="IPR005218">
    <property type="entry name" value="Diacylglycerol/lipid_kinase"/>
</dbReference>
<organism evidence="13 14">
    <name type="scientific">Putridiphycobacter roseus</name>
    <dbReference type="NCBI Taxonomy" id="2219161"/>
    <lineage>
        <taxon>Bacteria</taxon>
        <taxon>Pseudomonadati</taxon>
        <taxon>Bacteroidota</taxon>
        <taxon>Flavobacteriia</taxon>
        <taxon>Flavobacteriales</taxon>
        <taxon>Crocinitomicaceae</taxon>
        <taxon>Putridiphycobacter</taxon>
    </lineage>
</organism>
<reference evidence="13 14" key="1">
    <citation type="submission" date="2018-06" db="EMBL/GenBank/DDBJ databases">
        <title>The draft genome sequence of Crocinitomix sp. SM1701.</title>
        <authorList>
            <person name="Zhang X."/>
        </authorList>
    </citation>
    <scope>NUCLEOTIDE SEQUENCE [LARGE SCALE GENOMIC DNA]</scope>
    <source>
        <strain evidence="13 14">SM1701</strain>
    </source>
</reference>
<name>A0A2W1NQ10_9FLAO</name>
<keyword evidence="10" id="KW-0594">Phospholipid biosynthesis</keyword>
<evidence type="ECO:0000256" key="10">
    <source>
        <dbReference type="ARBA" id="ARBA00023209"/>
    </source>
</evidence>
<dbReference type="InterPro" id="IPR045540">
    <property type="entry name" value="YegS/DAGK_C"/>
</dbReference>
<dbReference type="Gene3D" id="3.40.50.10330">
    <property type="entry name" value="Probable inorganic polyphosphate/atp-NAD kinase, domain 1"/>
    <property type="match status" value="1"/>
</dbReference>
<dbReference type="PANTHER" id="PTHR12358:SF106">
    <property type="entry name" value="LIPID KINASE YEGS"/>
    <property type="match status" value="1"/>
</dbReference>
<keyword evidence="3" id="KW-0808">Transferase</keyword>
<evidence type="ECO:0000256" key="6">
    <source>
        <dbReference type="ARBA" id="ARBA00022777"/>
    </source>
</evidence>
<comment type="cofactor">
    <cofactor evidence="1">
        <name>Mg(2+)</name>
        <dbReference type="ChEBI" id="CHEBI:18420"/>
    </cofactor>
</comment>
<keyword evidence="9" id="KW-0443">Lipid metabolism</keyword>
<gene>
    <name evidence="13" type="ORF">DNU06_07740</name>
</gene>
<keyword evidence="5" id="KW-0547">Nucleotide-binding</keyword>
<dbReference type="SMART" id="SM00046">
    <property type="entry name" value="DAGKc"/>
    <property type="match status" value="1"/>
</dbReference>
<comment type="caution">
    <text evidence="13">The sequence shown here is derived from an EMBL/GenBank/DDBJ whole genome shotgun (WGS) entry which is preliminary data.</text>
</comment>
<feature type="domain" description="DAGKc" evidence="12">
    <location>
        <begin position="2"/>
        <end position="131"/>
    </location>
</feature>
<keyword evidence="6 13" id="KW-0418">Kinase</keyword>
<keyword evidence="2" id="KW-0444">Lipid biosynthesis</keyword>
<protein>
    <submittedName>
        <fullName evidence="13">Diacylglycerol kinase family lipid kinase</fullName>
    </submittedName>
</protein>
<evidence type="ECO:0000256" key="5">
    <source>
        <dbReference type="ARBA" id="ARBA00022741"/>
    </source>
</evidence>
<keyword evidence="7" id="KW-0067">ATP-binding</keyword>
<evidence type="ECO:0000256" key="1">
    <source>
        <dbReference type="ARBA" id="ARBA00001946"/>
    </source>
</evidence>
<keyword evidence="8" id="KW-0460">Magnesium</keyword>
<keyword evidence="14" id="KW-1185">Reference proteome</keyword>
<dbReference type="InterPro" id="IPR016064">
    <property type="entry name" value="NAD/diacylglycerol_kinase_sf"/>
</dbReference>
<evidence type="ECO:0000256" key="4">
    <source>
        <dbReference type="ARBA" id="ARBA00022723"/>
    </source>
</evidence>
<dbReference type="RefSeq" id="WP_111062672.1">
    <property type="nucleotide sequence ID" value="NZ_JBHUCU010000027.1"/>
</dbReference>
<dbReference type="GO" id="GO:0005524">
    <property type="term" value="F:ATP binding"/>
    <property type="evidence" value="ECO:0007669"/>
    <property type="project" value="UniProtKB-KW"/>
</dbReference>
<evidence type="ECO:0000256" key="3">
    <source>
        <dbReference type="ARBA" id="ARBA00022679"/>
    </source>
</evidence>
<dbReference type="InterPro" id="IPR050187">
    <property type="entry name" value="Lipid_Phosphate_FormReg"/>
</dbReference>
<evidence type="ECO:0000256" key="9">
    <source>
        <dbReference type="ARBA" id="ARBA00023098"/>
    </source>
</evidence>
<dbReference type="OrthoDB" id="9786026at2"/>
<evidence type="ECO:0000256" key="11">
    <source>
        <dbReference type="ARBA" id="ARBA00023264"/>
    </source>
</evidence>
<dbReference type="NCBIfam" id="TIGR00147">
    <property type="entry name" value="YegS/Rv2252/BmrU family lipid kinase"/>
    <property type="match status" value="1"/>
</dbReference>
<dbReference type="Pfam" id="PF19279">
    <property type="entry name" value="YegS_C"/>
    <property type="match status" value="1"/>
</dbReference>
<evidence type="ECO:0000256" key="7">
    <source>
        <dbReference type="ARBA" id="ARBA00022840"/>
    </source>
</evidence>
<dbReference type="EMBL" id="QKSB01000003">
    <property type="protein sequence ID" value="PZE17712.1"/>
    <property type="molecule type" value="Genomic_DNA"/>
</dbReference>
<evidence type="ECO:0000313" key="14">
    <source>
        <dbReference type="Proteomes" id="UP000249248"/>
    </source>
</evidence>
<evidence type="ECO:0000256" key="2">
    <source>
        <dbReference type="ARBA" id="ARBA00022516"/>
    </source>
</evidence>
<dbReference type="Proteomes" id="UP000249248">
    <property type="component" value="Unassembled WGS sequence"/>
</dbReference>
<proteinExistence type="predicted"/>
<dbReference type="GO" id="GO:0008654">
    <property type="term" value="P:phospholipid biosynthetic process"/>
    <property type="evidence" value="ECO:0007669"/>
    <property type="project" value="UniProtKB-KW"/>
</dbReference>
<dbReference type="GO" id="GO:0046872">
    <property type="term" value="F:metal ion binding"/>
    <property type="evidence" value="ECO:0007669"/>
    <property type="project" value="UniProtKB-KW"/>
</dbReference>
<keyword evidence="4" id="KW-0479">Metal-binding</keyword>
<dbReference type="GO" id="GO:0016301">
    <property type="term" value="F:kinase activity"/>
    <property type="evidence" value="ECO:0007669"/>
    <property type="project" value="UniProtKB-KW"/>
</dbReference>